<protein>
    <submittedName>
        <fullName evidence="1">Uncharacterized protein</fullName>
    </submittedName>
</protein>
<proteinExistence type="predicted"/>
<keyword evidence="2" id="KW-1185">Reference proteome</keyword>
<organism evidence="1 2">
    <name type="scientific">Proteus phage Privateer</name>
    <dbReference type="NCBI Taxonomy" id="2712958"/>
    <lineage>
        <taxon>Viruses</taxon>
        <taxon>Duplodnaviria</taxon>
        <taxon>Heunggongvirae</taxon>
        <taxon>Uroviricota</taxon>
        <taxon>Caudoviricetes</taxon>
        <taxon>Grimontviridae</taxon>
        <taxon>Privateervirus</taxon>
        <taxon>Privateervirus privateer</taxon>
    </lineage>
</organism>
<name>A0A6G8R3T9_9CAUD</name>
<accession>A0A6G8R3T9</accession>
<evidence type="ECO:0000313" key="1">
    <source>
        <dbReference type="EMBL" id="QIN94870.1"/>
    </source>
</evidence>
<evidence type="ECO:0000313" key="2">
    <source>
        <dbReference type="Proteomes" id="UP000500956"/>
    </source>
</evidence>
<gene>
    <name evidence="1" type="ORF">CPT_Privateer_077</name>
</gene>
<dbReference type="EMBL" id="MT028297">
    <property type="protein sequence ID" value="QIN94870.1"/>
    <property type="molecule type" value="Genomic_DNA"/>
</dbReference>
<reference evidence="1 2" key="1">
    <citation type="submission" date="2020-02" db="EMBL/GenBank/DDBJ databases">
        <title>Characterization of Proteus podophage Privateer.</title>
        <authorList>
            <person name="Corban J."/>
            <person name="Ramsey J."/>
        </authorList>
    </citation>
    <scope>NUCLEOTIDE SEQUENCE [LARGE SCALE GENOMIC DNA]</scope>
</reference>
<sequence>MFLVKHSTMGLIKYETDSLEKAIDFIVKETVENMSLTIKQMFMGMKELEISKRYLTLLCLDSVIKFREICEIVDGKSVKLSSNHINSVTLEHCTCENVYVTDEEGTEFLADTIVSFKKDKTYEDFYKKLYAEGRGVVEYRNAGFSINTRVGLVSEDLLNKILDMIYNDKRLSDFNFIR</sequence>
<dbReference type="Proteomes" id="UP000500956">
    <property type="component" value="Segment"/>
</dbReference>